<dbReference type="EMBL" id="LXYT01000003">
    <property type="protein sequence ID" value="OLY42724.1"/>
    <property type="molecule type" value="Genomic_DNA"/>
</dbReference>
<dbReference type="InterPro" id="IPR009075">
    <property type="entry name" value="AcylCo_DH/oxidase_C"/>
</dbReference>
<feature type="domain" description="Acyl-CoA dehydrogenase/oxidase C-terminal" evidence="2">
    <location>
        <begin position="287"/>
        <end position="435"/>
    </location>
</feature>
<keyword evidence="1" id="KW-0285">Flavoprotein</keyword>
<name>A0A1R0F6X8_9HYPH</name>
<dbReference type="InterPro" id="IPR036250">
    <property type="entry name" value="AcylCo_DH-like_C"/>
</dbReference>
<evidence type="ECO:0000259" key="2">
    <source>
        <dbReference type="Pfam" id="PF00441"/>
    </source>
</evidence>
<dbReference type="SUPFAM" id="SSF47203">
    <property type="entry name" value="Acyl-CoA dehydrogenase C-terminal domain-like"/>
    <property type="match status" value="1"/>
</dbReference>
<feature type="domain" description="Adaptive response protein AidB N-terminal" evidence="3">
    <location>
        <begin position="9"/>
        <end position="160"/>
    </location>
</feature>
<dbReference type="Gene3D" id="1.20.140.10">
    <property type="entry name" value="Butyryl-CoA Dehydrogenase, subunit A, domain 3"/>
    <property type="match status" value="1"/>
</dbReference>
<dbReference type="OrthoDB" id="9771038at2"/>
<dbReference type="Gene3D" id="6.10.250.600">
    <property type="match status" value="1"/>
</dbReference>
<dbReference type="InterPro" id="IPR041504">
    <property type="entry name" value="AidB_N"/>
</dbReference>
<keyword evidence="5" id="KW-1185">Reference proteome</keyword>
<dbReference type="GO" id="GO:0003995">
    <property type="term" value="F:acyl-CoA dehydrogenase activity"/>
    <property type="evidence" value="ECO:0007669"/>
    <property type="project" value="TreeGrafter"/>
</dbReference>
<proteinExistence type="predicted"/>
<gene>
    <name evidence="4" type="ORF">PEB0149_001310</name>
</gene>
<dbReference type="RefSeq" id="WP_075870565.1">
    <property type="nucleotide sequence ID" value="NZ_CALYQA010000003.1"/>
</dbReference>
<accession>A0A1R0F6X8</accession>
<dbReference type="Pfam" id="PF18158">
    <property type="entry name" value="AidB_N"/>
    <property type="match status" value="1"/>
</dbReference>
<dbReference type="Gene3D" id="2.40.110.20">
    <property type="match status" value="1"/>
</dbReference>
<reference evidence="4 5" key="1">
    <citation type="submission" date="2016-12" db="EMBL/GenBank/DDBJ databases">
        <title>Comparative genomics of Bartonella apis.</title>
        <authorList>
            <person name="Engel P."/>
        </authorList>
    </citation>
    <scope>NUCLEOTIDE SEQUENCE [LARGE SCALE GENOMIC DNA]</scope>
    <source>
        <strain evidence="4 5">PEB0149</strain>
    </source>
</reference>
<evidence type="ECO:0000256" key="1">
    <source>
        <dbReference type="ARBA" id="ARBA00022630"/>
    </source>
</evidence>
<evidence type="ECO:0000313" key="4">
    <source>
        <dbReference type="EMBL" id="OLY42724.1"/>
    </source>
</evidence>
<dbReference type="Pfam" id="PF00441">
    <property type="entry name" value="Acyl-CoA_dh_1"/>
    <property type="match status" value="1"/>
</dbReference>
<organism evidence="4 5">
    <name type="scientific">Bartonella apis</name>
    <dbReference type="NCBI Taxonomy" id="1686310"/>
    <lineage>
        <taxon>Bacteria</taxon>
        <taxon>Pseudomonadati</taxon>
        <taxon>Pseudomonadota</taxon>
        <taxon>Alphaproteobacteria</taxon>
        <taxon>Hyphomicrobiales</taxon>
        <taxon>Bartonellaceae</taxon>
        <taxon>Bartonella</taxon>
    </lineage>
</organism>
<dbReference type="AlphaFoldDB" id="A0A1R0F6X8"/>
<comment type="caution">
    <text evidence="4">The sequence shown here is derived from an EMBL/GenBank/DDBJ whole genome shotgun (WGS) entry which is preliminary data.</text>
</comment>
<protein>
    <submittedName>
        <fullName evidence="4">Putative acyl-CoA dehydrogenase</fullName>
    </submittedName>
</protein>
<dbReference type="Proteomes" id="UP000187344">
    <property type="component" value="Unassembled WGS sequence"/>
</dbReference>
<sequence>MSTLPNQNIMRKNAFLDDAVLFRFSSLLPTPLLAGFEEIGAFVASREAQDLARLANIHRPILRRENEWGDNLQQLEIHPAYHALLRRSRQAGLCSSLWENGPAENGVRYQSRAIRLFLMAGLETGHLNEITSTSAGISALIGESDLFSGWKNVLLSRQHDYSARAITAKRSATLTFANDDITNNLQNPAQVSAATRISFDSASGRDLYRIDAVKQSVLNPTADGYFVTAEVGGQKCCFFVSRFLENGALNGNISVDFLVHRAGECSAPEGQVSFHNSLGWLIGKIGEGDRVVRDVETMTRFDQAVISAGVLRAALQTGINFFRRFNPRQVLPPLTERIFADLALDVVASQCLVMRLARAFDNAASNRGEAAFARIMTPIVAIHINELVVPVVGEIIAQMGAQAYMFDSRMARMLVDAPMRSMKGNGGNDIVIDTIRLGERAPGLFQGLLEQIGRDIGPAGPKTVEILNAAARVAANDIGAGRLFIEQMAYAGAAAALQQADMNHITAAYIESRLGGQWRSSYGMLSARHHAGHILDTLYPAV</sequence>
<dbReference type="InterPro" id="IPR052904">
    <property type="entry name" value="Acyl-CoA_dehydrogenase-like"/>
</dbReference>
<evidence type="ECO:0000313" key="5">
    <source>
        <dbReference type="Proteomes" id="UP000187344"/>
    </source>
</evidence>
<evidence type="ECO:0000259" key="3">
    <source>
        <dbReference type="Pfam" id="PF18158"/>
    </source>
</evidence>
<dbReference type="PANTHER" id="PTHR42707">
    <property type="entry name" value="ACYL-COA DEHYDROGENASE"/>
    <property type="match status" value="1"/>
</dbReference>
<dbReference type="PANTHER" id="PTHR42707:SF3">
    <property type="entry name" value="ACYL-COA DEHYDROGENASE AIDB-RELATED"/>
    <property type="match status" value="1"/>
</dbReference>